<dbReference type="InterPro" id="IPR011075">
    <property type="entry name" value="TetR_C"/>
</dbReference>
<dbReference type="Pfam" id="PF00440">
    <property type="entry name" value="TetR_N"/>
    <property type="match status" value="1"/>
</dbReference>
<sequence>MRPRLTAKGKQTRTRIVAEAAALMFEHGVAGTTVEDVQRAARVSASQLYHYFKEKKELVLAVVEHQIDEVLEAQQPLLSRLDSFEALQTWCDAIVALQEQRHCRGGCPIGSLASELSELEPEARDGLAAGFARWEARIRAGLQTMRERGKLAPEADPARLALGLLAALQGGLLLTQVRRETPPLRAALDMAMGHIRSFDAIRN</sequence>
<accession>A0A9X4KNT9</accession>
<dbReference type="PANTHER" id="PTHR47506:SF1">
    <property type="entry name" value="HTH-TYPE TRANSCRIPTIONAL REGULATOR YJDC"/>
    <property type="match status" value="1"/>
</dbReference>
<comment type="caution">
    <text evidence="6">The sequence shown here is derived from an EMBL/GenBank/DDBJ whole genome shotgun (WGS) entry which is preliminary data.</text>
</comment>
<evidence type="ECO:0000313" key="7">
    <source>
        <dbReference type="Proteomes" id="UP001153404"/>
    </source>
</evidence>
<dbReference type="InterPro" id="IPR001647">
    <property type="entry name" value="HTH_TetR"/>
</dbReference>
<keyword evidence="3" id="KW-0804">Transcription</keyword>
<name>A0A9X4KNT9_9BACL</name>
<dbReference type="EMBL" id="JAPDIA010000001">
    <property type="protein sequence ID" value="MDG0808025.1"/>
    <property type="molecule type" value="Genomic_DNA"/>
</dbReference>
<dbReference type="Pfam" id="PF16925">
    <property type="entry name" value="TetR_C_13"/>
    <property type="match status" value="1"/>
</dbReference>
<dbReference type="PROSITE" id="PS50977">
    <property type="entry name" value="HTH_TETR_2"/>
    <property type="match status" value="1"/>
</dbReference>
<feature type="DNA-binding region" description="H-T-H motif" evidence="4">
    <location>
        <begin position="33"/>
        <end position="52"/>
    </location>
</feature>
<reference evidence="6" key="1">
    <citation type="submission" date="2022-10" db="EMBL/GenBank/DDBJ databases">
        <title>Comparative genomic analysis of Cohnella hashimotonis sp. nov., isolated from the International Space Station.</title>
        <authorList>
            <person name="Simpson A."/>
            <person name="Venkateswaran K."/>
        </authorList>
    </citation>
    <scope>NUCLEOTIDE SEQUENCE</scope>
    <source>
        <strain evidence="6">DSM 28161</strain>
    </source>
</reference>
<keyword evidence="2 4" id="KW-0238">DNA-binding</keyword>
<proteinExistence type="predicted"/>
<evidence type="ECO:0000256" key="3">
    <source>
        <dbReference type="ARBA" id="ARBA00023163"/>
    </source>
</evidence>
<evidence type="ECO:0000256" key="2">
    <source>
        <dbReference type="ARBA" id="ARBA00023125"/>
    </source>
</evidence>
<dbReference type="SUPFAM" id="SSF48498">
    <property type="entry name" value="Tetracyclin repressor-like, C-terminal domain"/>
    <property type="match status" value="1"/>
</dbReference>
<organism evidence="6 7">
    <name type="scientific">Cohnella rhizosphaerae</name>
    <dbReference type="NCBI Taxonomy" id="1457232"/>
    <lineage>
        <taxon>Bacteria</taxon>
        <taxon>Bacillati</taxon>
        <taxon>Bacillota</taxon>
        <taxon>Bacilli</taxon>
        <taxon>Bacillales</taxon>
        <taxon>Paenibacillaceae</taxon>
        <taxon>Cohnella</taxon>
    </lineage>
</organism>
<keyword evidence="1" id="KW-0805">Transcription regulation</keyword>
<dbReference type="AlphaFoldDB" id="A0A9X4KNT9"/>
<dbReference type="PRINTS" id="PR00455">
    <property type="entry name" value="HTHTETR"/>
</dbReference>
<feature type="domain" description="HTH tetR-type" evidence="5">
    <location>
        <begin position="10"/>
        <end position="70"/>
    </location>
</feature>
<dbReference type="SUPFAM" id="SSF46689">
    <property type="entry name" value="Homeodomain-like"/>
    <property type="match status" value="1"/>
</dbReference>
<dbReference type="PANTHER" id="PTHR47506">
    <property type="entry name" value="TRANSCRIPTIONAL REGULATORY PROTEIN"/>
    <property type="match status" value="1"/>
</dbReference>
<dbReference type="GO" id="GO:0003677">
    <property type="term" value="F:DNA binding"/>
    <property type="evidence" value="ECO:0007669"/>
    <property type="project" value="UniProtKB-UniRule"/>
</dbReference>
<keyword evidence="7" id="KW-1185">Reference proteome</keyword>
<protein>
    <submittedName>
        <fullName evidence="6">TetR/AcrR family transcriptional regulator</fullName>
    </submittedName>
</protein>
<gene>
    <name evidence="6" type="ORF">OMP40_00355</name>
</gene>
<evidence type="ECO:0000256" key="4">
    <source>
        <dbReference type="PROSITE-ProRule" id="PRU00335"/>
    </source>
</evidence>
<evidence type="ECO:0000256" key="1">
    <source>
        <dbReference type="ARBA" id="ARBA00023015"/>
    </source>
</evidence>
<evidence type="ECO:0000313" key="6">
    <source>
        <dbReference type="EMBL" id="MDG0808025.1"/>
    </source>
</evidence>
<evidence type="ECO:0000259" key="5">
    <source>
        <dbReference type="PROSITE" id="PS50977"/>
    </source>
</evidence>
<dbReference type="Proteomes" id="UP001153404">
    <property type="component" value="Unassembled WGS sequence"/>
</dbReference>
<dbReference type="Gene3D" id="1.10.357.10">
    <property type="entry name" value="Tetracycline Repressor, domain 2"/>
    <property type="match status" value="1"/>
</dbReference>
<dbReference type="InterPro" id="IPR036271">
    <property type="entry name" value="Tet_transcr_reg_TetR-rel_C_sf"/>
</dbReference>
<dbReference type="InterPro" id="IPR009057">
    <property type="entry name" value="Homeodomain-like_sf"/>
</dbReference>